<dbReference type="InterPro" id="IPR039421">
    <property type="entry name" value="Type_1_exporter"/>
</dbReference>
<dbReference type="Proteomes" id="UP000184085">
    <property type="component" value="Unassembled WGS sequence"/>
</dbReference>
<keyword evidence="5 11" id="KW-0067">ATP-binding</keyword>
<gene>
    <name evidence="11" type="primary">cydD</name>
    <name evidence="11" type="ORF">KARMA_2257</name>
</gene>
<organism evidence="11 12">
    <name type="scientific">Donghicola eburneus</name>
    <dbReference type="NCBI Taxonomy" id="393278"/>
    <lineage>
        <taxon>Bacteria</taxon>
        <taxon>Pseudomonadati</taxon>
        <taxon>Pseudomonadota</taxon>
        <taxon>Alphaproteobacteria</taxon>
        <taxon>Rhodobacterales</taxon>
        <taxon>Roseobacteraceae</taxon>
        <taxon>Donghicola</taxon>
    </lineage>
</organism>
<dbReference type="SUPFAM" id="SSF90123">
    <property type="entry name" value="ABC transporter transmembrane region"/>
    <property type="match status" value="1"/>
</dbReference>
<feature type="transmembrane region" description="Helical" evidence="8">
    <location>
        <begin position="130"/>
        <end position="148"/>
    </location>
</feature>
<dbReference type="Pfam" id="PF00005">
    <property type="entry name" value="ABC_tran"/>
    <property type="match status" value="1"/>
</dbReference>
<keyword evidence="12" id="KW-1185">Reference proteome</keyword>
<dbReference type="EMBL" id="FMJB01000050">
    <property type="protein sequence ID" value="SCM68049.1"/>
    <property type="molecule type" value="Genomic_DNA"/>
</dbReference>
<dbReference type="PANTHER" id="PTHR24221:SF261">
    <property type="entry name" value="GLUTATHIONE_L-CYSTEINE TRANSPORT SYSTEM ATP-BINDING_PERMEASE PROTEIN CYDD"/>
    <property type="match status" value="1"/>
</dbReference>
<dbReference type="SUPFAM" id="SSF52540">
    <property type="entry name" value="P-loop containing nucleoside triphosphate hydrolases"/>
    <property type="match status" value="1"/>
</dbReference>
<keyword evidence="7 8" id="KW-0472">Membrane</keyword>
<evidence type="ECO:0000256" key="6">
    <source>
        <dbReference type="ARBA" id="ARBA00022989"/>
    </source>
</evidence>
<dbReference type="GO" id="GO:0140359">
    <property type="term" value="F:ABC-type transporter activity"/>
    <property type="evidence" value="ECO:0007669"/>
    <property type="project" value="InterPro"/>
</dbReference>
<evidence type="ECO:0000256" key="1">
    <source>
        <dbReference type="ARBA" id="ARBA00004651"/>
    </source>
</evidence>
<dbReference type="InterPro" id="IPR003593">
    <property type="entry name" value="AAA+_ATPase"/>
</dbReference>
<dbReference type="GO" id="GO:0016887">
    <property type="term" value="F:ATP hydrolysis activity"/>
    <property type="evidence" value="ECO:0007669"/>
    <property type="project" value="InterPro"/>
</dbReference>
<proteinExistence type="predicted"/>
<dbReference type="PANTHER" id="PTHR24221">
    <property type="entry name" value="ATP-BINDING CASSETTE SUB-FAMILY B"/>
    <property type="match status" value="1"/>
</dbReference>
<dbReference type="SMART" id="SM00382">
    <property type="entry name" value="AAA"/>
    <property type="match status" value="1"/>
</dbReference>
<dbReference type="Gene3D" id="1.20.1560.10">
    <property type="entry name" value="ABC transporter type 1, transmembrane domain"/>
    <property type="match status" value="1"/>
</dbReference>
<keyword evidence="3 8" id="KW-0812">Transmembrane</keyword>
<name>A0A1M4MZQ7_9RHOB</name>
<evidence type="ECO:0000256" key="2">
    <source>
        <dbReference type="ARBA" id="ARBA00022448"/>
    </source>
</evidence>
<dbReference type="InterPro" id="IPR017871">
    <property type="entry name" value="ABC_transporter-like_CS"/>
</dbReference>
<dbReference type="Pfam" id="PF00664">
    <property type="entry name" value="ABC_membrane"/>
    <property type="match status" value="1"/>
</dbReference>
<evidence type="ECO:0000259" key="10">
    <source>
        <dbReference type="PROSITE" id="PS50929"/>
    </source>
</evidence>
<dbReference type="InterPro" id="IPR003439">
    <property type="entry name" value="ABC_transporter-like_ATP-bd"/>
</dbReference>
<feature type="transmembrane region" description="Helical" evidence="8">
    <location>
        <begin position="272"/>
        <end position="289"/>
    </location>
</feature>
<dbReference type="GO" id="GO:0034040">
    <property type="term" value="F:ATPase-coupled lipid transmembrane transporter activity"/>
    <property type="evidence" value="ECO:0007669"/>
    <property type="project" value="TreeGrafter"/>
</dbReference>
<dbReference type="PROSITE" id="PS50893">
    <property type="entry name" value="ABC_TRANSPORTER_2"/>
    <property type="match status" value="1"/>
</dbReference>
<evidence type="ECO:0000256" key="4">
    <source>
        <dbReference type="ARBA" id="ARBA00022741"/>
    </source>
</evidence>
<evidence type="ECO:0000256" key="8">
    <source>
        <dbReference type="SAM" id="Phobius"/>
    </source>
</evidence>
<feature type="domain" description="ABC transporter" evidence="9">
    <location>
        <begin position="338"/>
        <end position="551"/>
    </location>
</feature>
<dbReference type="InterPro" id="IPR027417">
    <property type="entry name" value="P-loop_NTPase"/>
</dbReference>
<comment type="subcellular location">
    <subcellularLocation>
        <location evidence="1">Cell membrane</location>
        <topology evidence="1">Multi-pass membrane protein</topology>
    </subcellularLocation>
</comment>
<protein>
    <submittedName>
        <fullName evidence="11">Cysteine ABC transporter ATP-binding protein/permease CydD</fullName>
    </submittedName>
</protein>
<dbReference type="AlphaFoldDB" id="A0A1M4MZQ7"/>
<dbReference type="PROSITE" id="PS50929">
    <property type="entry name" value="ABC_TM1F"/>
    <property type="match status" value="1"/>
</dbReference>
<dbReference type="Gene3D" id="3.40.50.300">
    <property type="entry name" value="P-loop containing nucleotide triphosphate hydrolases"/>
    <property type="match status" value="1"/>
</dbReference>
<keyword evidence="2" id="KW-0813">Transport</keyword>
<dbReference type="InterPro" id="IPR011527">
    <property type="entry name" value="ABC1_TM_dom"/>
</dbReference>
<dbReference type="CDD" id="cd03225">
    <property type="entry name" value="ABC_cobalt_CbiO_domain1"/>
    <property type="match status" value="1"/>
</dbReference>
<reference evidence="12" key="1">
    <citation type="submission" date="2016-09" db="EMBL/GenBank/DDBJ databases">
        <authorList>
            <person name="Wibberg D."/>
        </authorList>
    </citation>
    <scope>NUCLEOTIDE SEQUENCE [LARGE SCALE GENOMIC DNA]</scope>
</reference>
<dbReference type="GO" id="GO:0005886">
    <property type="term" value="C:plasma membrane"/>
    <property type="evidence" value="ECO:0007669"/>
    <property type="project" value="UniProtKB-SubCell"/>
</dbReference>
<dbReference type="InterPro" id="IPR015856">
    <property type="entry name" value="ABC_transpr_CbiO/EcfA_su"/>
</dbReference>
<feature type="transmembrane region" description="Helical" evidence="8">
    <location>
        <begin position="50"/>
        <end position="70"/>
    </location>
</feature>
<feature type="transmembrane region" description="Helical" evidence="8">
    <location>
        <begin position="154"/>
        <end position="174"/>
    </location>
</feature>
<sequence length="551" mass="57163">MSIPDTPKQIAAPRDRRAELALLVGSFAWLGQAAAIASVVARGTAGTLDAAFVAISAALVLGLGLCRAGLERWASGRLTDLAERHVSSLRRAIIDGELTRRPLAAPAALSSLVSEKLEMLRPAILRFGPARLRAMVVPLALLIVAFTQSWAAGAILLVAGPLIPVFSALVGMAAQQASARQLDQMSTLGTLLSERVGALVDIRLLGAERAVLRDFEGATNDLRARTMAVLRIAFLTSTALELFAALGVAMMAVYVGFSLLGQIEFGTYGAPLNVWSGVFLLLIAPEYFAPLRDMSAAWHDRAAALAVADEVIAWRDAEVPAVLGRGAEAAEIDGPAAVRLMDVTLRLGDQSISYPDAEVAAGQALAISGPSGSGKSTLLAALAGLMPAEAGVIEVAGRSLTAATATGWRQRIGWMPQSPHFMKASVLANLKLARPDADVAAVNNALQAAGILLQIHRLPHGINETLGENGAGLSGGEARRVTLARALLAGADVLLVDEPTADLDAETAAAVRSTLLGLRDEGVLLVIATHDPALVAACDLSIAPKPRGTSA</sequence>
<dbReference type="InterPro" id="IPR036640">
    <property type="entry name" value="ABC1_TM_sf"/>
</dbReference>
<evidence type="ECO:0000259" key="9">
    <source>
        <dbReference type="PROSITE" id="PS50893"/>
    </source>
</evidence>
<keyword evidence="6 8" id="KW-1133">Transmembrane helix</keyword>
<feature type="transmembrane region" description="Helical" evidence="8">
    <location>
        <begin position="232"/>
        <end position="260"/>
    </location>
</feature>
<dbReference type="CDD" id="cd18584">
    <property type="entry name" value="ABC_6TM_AarD_CydD"/>
    <property type="match status" value="1"/>
</dbReference>
<evidence type="ECO:0000256" key="5">
    <source>
        <dbReference type="ARBA" id="ARBA00022840"/>
    </source>
</evidence>
<keyword evidence="4" id="KW-0547">Nucleotide-binding</keyword>
<feature type="transmembrane region" description="Helical" evidence="8">
    <location>
        <begin position="20"/>
        <end position="44"/>
    </location>
</feature>
<accession>A0A1M4MZQ7</accession>
<evidence type="ECO:0000313" key="12">
    <source>
        <dbReference type="Proteomes" id="UP000184085"/>
    </source>
</evidence>
<dbReference type="PROSITE" id="PS00211">
    <property type="entry name" value="ABC_TRANSPORTER_1"/>
    <property type="match status" value="1"/>
</dbReference>
<evidence type="ECO:0000256" key="3">
    <source>
        <dbReference type="ARBA" id="ARBA00022692"/>
    </source>
</evidence>
<evidence type="ECO:0000313" key="11">
    <source>
        <dbReference type="EMBL" id="SCM68049.1"/>
    </source>
</evidence>
<dbReference type="GO" id="GO:0005524">
    <property type="term" value="F:ATP binding"/>
    <property type="evidence" value="ECO:0007669"/>
    <property type="project" value="UniProtKB-KW"/>
</dbReference>
<evidence type="ECO:0000256" key="7">
    <source>
        <dbReference type="ARBA" id="ARBA00023136"/>
    </source>
</evidence>
<dbReference type="RefSeq" id="WP_072706680.1">
    <property type="nucleotide sequence ID" value="NZ_FMJB01000050.1"/>
</dbReference>
<feature type="domain" description="ABC transmembrane type-1" evidence="10">
    <location>
        <begin position="20"/>
        <end position="303"/>
    </location>
</feature>